<name>A0ABD1Y144_9MARC</name>
<comment type="caution">
    <text evidence="1">The sequence shown here is derived from an EMBL/GenBank/DDBJ whole genome shotgun (WGS) entry which is preliminary data.</text>
</comment>
<evidence type="ECO:0000313" key="2">
    <source>
        <dbReference type="Proteomes" id="UP001605036"/>
    </source>
</evidence>
<sequence length="85" mass="10108">MMDMMALFDLPYYSRRANKKRKTEVFFFTFGLEKGGKARRKEPIVNSWIFPLLKNVMHSVKYTHGKKKEIRENDSSEKVLTPHDI</sequence>
<evidence type="ECO:0000313" key="1">
    <source>
        <dbReference type="EMBL" id="KAL2613468.1"/>
    </source>
</evidence>
<organism evidence="1 2">
    <name type="scientific">Riccia fluitans</name>
    <dbReference type="NCBI Taxonomy" id="41844"/>
    <lineage>
        <taxon>Eukaryota</taxon>
        <taxon>Viridiplantae</taxon>
        <taxon>Streptophyta</taxon>
        <taxon>Embryophyta</taxon>
        <taxon>Marchantiophyta</taxon>
        <taxon>Marchantiopsida</taxon>
        <taxon>Marchantiidae</taxon>
        <taxon>Marchantiales</taxon>
        <taxon>Ricciaceae</taxon>
        <taxon>Riccia</taxon>
    </lineage>
</organism>
<dbReference type="Proteomes" id="UP001605036">
    <property type="component" value="Unassembled WGS sequence"/>
</dbReference>
<dbReference type="AlphaFoldDB" id="A0ABD1Y144"/>
<proteinExistence type="predicted"/>
<reference evidence="1 2" key="1">
    <citation type="submission" date="2024-09" db="EMBL/GenBank/DDBJ databases">
        <title>Chromosome-scale assembly of Riccia fluitans.</title>
        <authorList>
            <person name="Paukszto L."/>
            <person name="Sawicki J."/>
            <person name="Karawczyk K."/>
            <person name="Piernik-Szablinska J."/>
            <person name="Szczecinska M."/>
            <person name="Mazdziarz M."/>
        </authorList>
    </citation>
    <scope>NUCLEOTIDE SEQUENCE [LARGE SCALE GENOMIC DNA]</scope>
    <source>
        <strain evidence="1">Rf_01</strain>
        <tissue evidence="1">Aerial parts of the thallus</tissue>
    </source>
</reference>
<accession>A0ABD1Y144</accession>
<dbReference type="EMBL" id="JBHFFA010000007">
    <property type="protein sequence ID" value="KAL2613468.1"/>
    <property type="molecule type" value="Genomic_DNA"/>
</dbReference>
<keyword evidence="2" id="KW-1185">Reference proteome</keyword>
<protein>
    <submittedName>
        <fullName evidence="1">Uncharacterized protein</fullName>
    </submittedName>
</protein>
<gene>
    <name evidence="1" type="ORF">R1flu_025160</name>
</gene>